<reference evidence="6 7" key="1">
    <citation type="submission" date="2018-08" db="EMBL/GenBank/DDBJ databases">
        <title>A genome reference for cultivated species of the human gut microbiota.</title>
        <authorList>
            <person name="Zou Y."/>
            <person name="Xue W."/>
            <person name="Luo G."/>
        </authorList>
    </citation>
    <scope>NUCLEOTIDE SEQUENCE [LARGE SCALE GENOMIC DNA]</scope>
    <source>
        <strain evidence="6 7">AF24-2</strain>
    </source>
</reference>
<dbReference type="Pfam" id="PF07971">
    <property type="entry name" value="Glyco_hydro_92"/>
    <property type="match status" value="1"/>
</dbReference>
<dbReference type="InterPro" id="IPR008928">
    <property type="entry name" value="6-hairpin_glycosidase_sf"/>
</dbReference>
<dbReference type="GO" id="GO:0030246">
    <property type="term" value="F:carbohydrate binding"/>
    <property type="evidence" value="ECO:0007669"/>
    <property type="project" value="InterPro"/>
</dbReference>
<feature type="domain" description="Glycosyl hydrolase family 92" evidence="4">
    <location>
        <begin position="254"/>
        <end position="713"/>
    </location>
</feature>
<protein>
    <submittedName>
        <fullName evidence="6">Glycoside hydrolase family 92 protein</fullName>
    </submittedName>
</protein>
<dbReference type="InterPro" id="IPR050883">
    <property type="entry name" value="PNGase"/>
</dbReference>
<dbReference type="PANTHER" id="PTHR12143:SF39">
    <property type="entry name" value="SECRETED PROTEIN"/>
    <property type="match status" value="1"/>
</dbReference>
<keyword evidence="7" id="KW-1185">Reference proteome</keyword>
<comment type="subunit">
    <text evidence="2">Monomer.</text>
</comment>
<evidence type="ECO:0000259" key="4">
    <source>
        <dbReference type="Pfam" id="PF07971"/>
    </source>
</evidence>
<evidence type="ECO:0000313" key="6">
    <source>
        <dbReference type="EMBL" id="RGR98833.1"/>
    </source>
</evidence>
<evidence type="ECO:0000259" key="5">
    <source>
        <dbReference type="Pfam" id="PF17678"/>
    </source>
</evidence>
<gene>
    <name evidence="6" type="ORF">DWY20_03215</name>
</gene>
<proteinExistence type="predicted"/>
<accession>A0A412GVG9</accession>
<dbReference type="Pfam" id="PF17678">
    <property type="entry name" value="Glyco_hydro_92N"/>
    <property type="match status" value="1"/>
</dbReference>
<evidence type="ECO:0000313" key="7">
    <source>
        <dbReference type="Proteomes" id="UP000285864"/>
    </source>
</evidence>
<dbReference type="Gene3D" id="1.20.1610.10">
    <property type="entry name" value="alpha-1,2-mannosidases domains"/>
    <property type="match status" value="1"/>
</dbReference>
<dbReference type="AlphaFoldDB" id="A0A412GVG9"/>
<evidence type="ECO:0000256" key="1">
    <source>
        <dbReference type="ARBA" id="ARBA00001913"/>
    </source>
</evidence>
<organism evidence="6 7">
    <name type="scientific">Phocaeicola coprocola</name>
    <dbReference type="NCBI Taxonomy" id="310298"/>
    <lineage>
        <taxon>Bacteria</taxon>
        <taxon>Pseudomonadati</taxon>
        <taxon>Bacteroidota</taxon>
        <taxon>Bacteroidia</taxon>
        <taxon>Bacteroidales</taxon>
        <taxon>Bacteroidaceae</taxon>
        <taxon>Phocaeicola</taxon>
    </lineage>
</organism>
<dbReference type="Gene3D" id="3.30.2080.10">
    <property type="entry name" value="GH92 mannosidase domain"/>
    <property type="match status" value="1"/>
</dbReference>
<sequence length="714" mass="81865">MKNELLISIISLILFTSCESQNKLTEYVNPLLGSATLWEKEDLGYVRKKATRTWGAETFPGATLPNAMVQLSPVTQYRSGAGYQYEDSVIYGFSHTNKGHWNLLHVPMMPVVGEISPSDYCSHFSHQKETARPGYYQVYLDRYNVNVELTSTLRCAYHKYTFRKEDAKSVLVDIRRSNNTVTEWHIEKSGDKVFTGYQAGEGKIFFYATTNYVINDVVMKKDGHHEVALVNFVNSKDSKPLEMKIGFSFVSVENAKMNLEHEMLHKDFAQVACEADDVWEKLLSKIQVSGGTEREKSLFYSCLYHAFKWPALRSDVNFEYTDIKGNVVNNGFHYYTNPSFWDDYRNKLTLLGMLSPEVTIDVIKSIIDKGEKSNGYMPTFFHGDHASTFIAGSWLRGLRDFDLQRAYNLILKNATVPGKGGRPYLDEYIKRGWIAEKDTVNVPTQDEYKGAVTKTVEYAYDDYAVALVAKELGDKENYDVLIKRANNYKTLFDPGTGFWRGKIEDGSWIADFDPYYPYYQYMYREANAWNALFFAPHDPEGMIKLYPNNKAVENKLDSLFTEPWHGYEVDNMTGFIGNYCHGNQPGHSIPYTYYFIGKQEKSQAVLDSLMGHYYDMGKDKLAYAGMDDAGEMSSWYVFNAIGLYTYSPADPEYIVTVPLFDKVTFYLKDKPFTIVKQGHGRKIRQITYDNEVVDGYFVSHGQLQKGKKLVITVD</sequence>
<dbReference type="Gene3D" id="1.20.1050.60">
    <property type="entry name" value="alpha-1,2-mannosidase"/>
    <property type="match status" value="1"/>
</dbReference>
<name>A0A412GVG9_9BACT</name>
<comment type="caution">
    <text evidence="6">The sequence shown here is derived from an EMBL/GenBank/DDBJ whole genome shotgun (WGS) entry which is preliminary data.</text>
</comment>
<dbReference type="RefSeq" id="WP_118483273.1">
    <property type="nucleotide sequence ID" value="NZ_CAUELD010000008.1"/>
</dbReference>
<dbReference type="InterPro" id="IPR041371">
    <property type="entry name" value="GH92_N"/>
</dbReference>
<dbReference type="InterPro" id="IPR014718">
    <property type="entry name" value="GH-type_carb-bd"/>
</dbReference>
<dbReference type="Proteomes" id="UP000285864">
    <property type="component" value="Unassembled WGS sequence"/>
</dbReference>
<comment type="cofactor">
    <cofactor evidence="1">
        <name>Ca(2+)</name>
        <dbReference type="ChEBI" id="CHEBI:29108"/>
    </cofactor>
</comment>
<dbReference type="InterPro" id="IPR012939">
    <property type="entry name" value="Glyco_hydro_92"/>
</dbReference>
<dbReference type="GO" id="GO:0005975">
    <property type="term" value="P:carbohydrate metabolic process"/>
    <property type="evidence" value="ECO:0007669"/>
    <property type="project" value="InterPro"/>
</dbReference>
<dbReference type="GO" id="GO:0006516">
    <property type="term" value="P:glycoprotein catabolic process"/>
    <property type="evidence" value="ECO:0007669"/>
    <property type="project" value="TreeGrafter"/>
</dbReference>
<keyword evidence="3" id="KW-0106">Calcium</keyword>
<feature type="domain" description="Glycosyl hydrolase family 92 N-terminal" evidence="5">
    <location>
        <begin position="27"/>
        <end position="248"/>
    </location>
</feature>
<keyword evidence="6" id="KW-0378">Hydrolase</keyword>
<dbReference type="SUPFAM" id="SSF48208">
    <property type="entry name" value="Six-hairpin glycosidases"/>
    <property type="match status" value="1"/>
</dbReference>
<dbReference type="InterPro" id="IPR005887">
    <property type="entry name" value="GH92_a_mannosidase_put"/>
</dbReference>
<evidence type="ECO:0000256" key="2">
    <source>
        <dbReference type="ARBA" id="ARBA00011245"/>
    </source>
</evidence>
<dbReference type="EMBL" id="QRUU01000009">
    <property type="protein sequence ID" value="RGR98833.1"/>
    <property type="molecule type" value="Genomic_DNA"/>
</dbReference>
<dbReference type="NCBIfam" id="TIGR01180">
    <property type="entry name" value="aman2_put"/>
    <property type="match status" value="1"/>
</dbReference>
<dbReference type="GO" id="GO:0000224">
    <property type="term" value="F:peptide-N4-(N-acetyl-beta-glucosaminyl)asparagine amidase activity"/>
    <property type="evidence" value="ECO:0007669"/>
    <property type="project" value="TreeGrafter"/>
</dbReference>
<dbReference type="PROSITE" id="PS51257">
    <property type="entry name" value="PROKAR_LIPOPROTEIN"/>
    <property type="match status" value="1"/>
</dbReference>
<dbReference type="Gene3D" id="2.70.98.10">
    <property type="match status" value="1"/>
</dbReference>
<dbReference type="GO" id="GO:0005829">
    <property type="term" value="C:cytosol"/>
    <property type="evidence" value="ECO:0007669"/>
    <property type="project" value="TreeGrafter"/>
</dbReference>
<dbReference type="PANTHER" id="PTHR12143">
    <property type="entry name" value="PEPTIDE N-GLYCANASE PNGASE -RELATED"/>
    <property type="match status" value="1"/>
</dbReference>
<evidence type="ECO:0000256" key="3">
    <source>
        <dbReference type="ARBA" id="ARBA00022837"/>
    </source>
</evidence>